<sequence length="324" mass="38398">MRNISDAIDILIKNKKDKNILKFLESLRLIFIEQNSSKVNFEDFSINPLFKQFFKILFQGGDVSLNIEAIYKLSKEMIEIRKTFYKAIAYPIFLLISFFISLILIFIFVVPNFKSIFTQSQMELPFATKLLLNVEYFFSNYYLIFILFIIFIILFVYFLYKRNLKFKYLLDKIFINNFFLIKEINLSLQLYKLFLVIEIMQKSNFEFHKCFKSSKVLLENKYLLDKINIIDNLIENGNSINVSFCESKIFDDIVLNLINTGEVSNSLPLVVTEIKMIFKNRFDEKVSFLISVIQPIFLVFIVILILWIVLAIFVPIWDMGNIIK</sequence>
<dbReference type="PANTHER" id="PTHR30012">
    <property type="entry name" value="GENERAL SECRETION PATHWAY PROTEIN"/>
    <property type="match status" value="1"/>
</dbReference>
<dbReference type="PANTHER" id="PTHR30012:SF0">
    <property type="entry name" value="TYPE II SECRETION SYSTEM PROTEIN F-RELATED"/>
    <property type="match status" value="1"/>
</dbReference>
<evidence type="ECO:0000256" key="5">
    <source>
        <dbReference type="ARBA" id="ARBA00022989"/>
    </source>
</evidence>
<name>A0A7L5JR36_9BACT</name>
<dbReference type="PRINTS" id="PR00812">
    <property type="entry name" value="BCTERIALGSPF"/>
</dbReference>
<feature type="transmembrane region" description="Helical" evidence="7">
    <location>
        <begin position="286"/>
        <end position="317"/>
    </location>
</feature>
<proteinExistence type="inferred from homology"/>
<evidence type="ECO:0000256" key="4">
    <source>
        <dbReference type="ARBA" id="ARBA00022692"/>
    </source>
</evidence>
<keyword evidence="5 7" id="KW-1133">Transmembrane helix</keyword>
<comment type="subcellular location">
    <subcellularLocation>
        <location evidence="1">Cell membrane</location>
        <topology evidence="1">Multi-pass membrane protein</topology>
    </subcellularLocation>
</comment>
<dbReference type="Proteomes" id="UP000509513">
    <property type="component" value="Chromosome"/>
</dbReference>
<feature type="transmembrane region" description="Helical" evidence="7">
    <location>
        <begin position="141"/>
        <end position="160"/>
    </location>
</feature>
<evidence type="ECO:0000256" key="1">
    <source>
        <dbReference type="ARBA" id="ARBA00004651"/>
    </source>
</evidence>
<dbReference type="EMBL" id="CP054051">
    <property type="protein sequence ID" value="QKJ27681.1"/>
    <property type="molecule type" value="Genomic_DNA"/>
</dbReference>
<dbReference type="OrthoDB" id="9805682at2"/>
<evidence type="ECO:0000256" key="6">
    <source>
        <dbReference type="ARBA" id="ARBA00023136"/>
    </source>
</evidence>
<dbReference type="Pfam" id="PF00482">
    <property type="entry name" value="T2SSF"/>
    <property type="match status" value="1"/>
</dbReference>
<dbReference type="GO" id="GO:0005886">
    <property type="term" value="C:plasma membrane"/>
    <property type="evidence" value="ECO:0007669"/>
    <property type="project" value="UniProtKB-SubCell"/>
</dbReference>
<keyword evidence="4 7" id="KW-0812">Transmembrane</keyword>
<keyword evidence="6 7" id="KW-0472">Membrane</keyword>
<accession>A0A7L5JR36</accession>
<keyword evidence="3" id="KW-1003">Cell membrane</keyword>
<dbReference type="RefSeq" id="WP_051429966.1">
    <property type="nucleotide sequence ID" value="NZ_CP054051.1"/>
</dbReference>
<evidence type="ECO:0000256" key="7">
    <source>
        <dbReference type="SAM" id="Phobius"/>
    </source>
</evidence>
<dbReference type="InterPro" id="IPR003004">
    <property type="entry name" value="GspF/PilC"/>
</dbReference>
<gene>
    <name evidence="9" type="ORF">ACBT_1784</name>
</gene>
<reference evidence="9 10" key="1">
    <citation type="submission" date="2020-05" db="EMBL/GenBank/DDBJ databases">
        <title>Complete genome sequencing of Campylobacter and Arcobacter type strains.</title>
        <authorList>
            <person name="Miller W.G."/>
            <person name="Yee E."/>
        </authorList>
    </citation>
    <scope>NUCLEOTIDE SEQUENCE [LARGE SCALE GENOMIC DNA]</scope>
    <source>
        <strain evidence="9 10">LMG 21996</strain>
    </source>
</reference>
<evidence type="ECO:0000313" key="9">
    <source>
        <dbReference type="EMBL" id="QKJ27681.1"/>
    </source>
</evidence>
<dbReference type="AlphaFoldDB" id="A0A7L5JR36"/>
<feature type="domain" description="Type II secretion system protein GspF" evidence="8">
    <location>
        <begin position="207"/>
        <end position="315"/>
    </location>
</feature>
<dbReference type="Gene3D" id="1.20.81.30">
    <property type="entry name" value="Type II secretion system (T2SS), domain F"/>
    <property type="match status" value="1"/>
</dbReference>
<protein>
    <submittedName>
        <fullName evidence="9">Type II secretion/transformation system, F protein</fullName>
    </submittedName>
</protein>
<dbReference type="InterPro" id="IPR042094">
    <property type="entry name" value="T2SS_GspF_sf"/>
</dbReference>
<evidence type="ECO:0000256" key="3">
    <source>
        <dbReference type="ARBA" id="ARBA00022475"/>
    </source>
</evidence>
<feature type="transmembrane region" description="Helical" evidence="7">
    <location>
        <begin position="87"/>
        <end position="110"/>
    </location>
</feature>
<evidence type="ECO:0000256" key="2">
    <source>
        <dbReference type="ARBA" id="ARBA00005745"/>
    </source>
</evidence>
<dbReference type="InterPro" id="IPR018076">
    <property type="entry name" value="T2SS_GspF_dom"/>
</dbReference>
<evidence type="ECO:0000259" key="8">
    <source>
        <dbReference type="Pfam" id="PF00482"/>
    </source>
</evidence>
<comment type="similarity">
    <text evidence="2">Belongs to the GSP F family.</text>
</comment>
<dbReference type="KEGG" id="acib:ACBT_1784"/>
<organism evidence="9 10">
    <name type="scientific">Aliarcobacter cibarius</name>
    <dbReference type="NCBI Taxonomy" id="255507"/>
    <lineage>
        <taxon>Bacteria</taxon>
        <taxon>Pseudomonadati</taxon>
        <taxon>Campylobacterota</taxon>
        <taxon>Epsilonproteobacteria</taxon>
        <taxon>Campylobacterales</taxon>
        <taxon>Arcobacteraceae</taxon>
        <taxon>Aliarcobacter</taxon>
    </lineage>
</organism>
<evidence type="ECO:0000313" key="10">
    <source>
        <dbReference type="Proteomes" id="UP000509513"/>
    </source>
</evidence>